<dbReference type="Gene3D" id="3.40.190.10">
    <property type="entry name" value="Periplasmic binding protein-like II"/>
    <property type="match status" value="2"/>
</dbReference>
<dbReference type="AlphaFoldDB" id="A0A401ZSB8"/>
<keyword evidence="7" id="KW-1185">Reference proteome</keyword>
<dbReference type="GO" id="GO:0042918">
    <property type="term" value="P:alkanesulfonate transmembrane transport"/>
    <property type="evidence" value="ECO:0007669"/>
    <property type="project" value="TreeGrafter"/>
</dbReference>
<feature type="signal peptide" evidence="4">
    <location>
        <begin position="1"/>
        <end position="27"/>
    </location>
</feature>
<evidence type="ECO:0000313" key="7">
    <source>
        <dbReference type="Proteomes" id="UP000287224"/>
    </source>
</evidence>
<name>A0A401ZSB8_9CHLR</name>
<accession>A0A401ZSB8</accession>
<dbReference type="Proteomes" id="UP000287224">
    <property type="component" value="Unassembled WGS sequence"/>
</dbReference>
<dbReference type="EMBL" id="BIFQ01000002">
    <property type="protein sequence ID" value="GCE09765.1"/>
    <property type="molecule type" value="Genomic_DNA"/>
</dbReference>
<feature type="chain" id="PRO_5019147528" evidence="4">
    <location>
        <begin position="28"/>
        <end position="353"/>
    </location>
</feature>
<dbReference type="SUPFAM" id="SSF53850">
    <property type="entry name" value="Periplasmic binding protein-like II"/>
    <property type="match status" value="1"/>
</dbReference>
<comment type="similarity">
    <text evidence="2">Belongs to the bacterial solute-binding protein SsuA/TauA family.</text>
</comment>
<dbReference type="OrthoDB" id="9802202at2"/>
<evidence type="ECO:0000256" key="2">
    <source>
        <dbReference type="ARBA" id="ARBA00010742"/>
    </source>
</evidence>
<feature type="domain" description="SsuA/THI5-like" evidence="5">
    <location>
        <begin position="64"/>
        <end position="277"/>
    </location>
</feature>
<evidence type="ECO:0000259" key="5">
    <source>
        <dbReference type="Pfam" id="PF09084"/>
    </source>
</evidence>
<organism evidence="6 7">
    <name type="scientific">Dictyobacter aurantiacus</name>
    <dbReference type="NCBI Taxonomy" id="1936993"/>
    <lineage>
        <taxon>Bacteria</taxon>
        <taxon>Bacillati</taxon>
        <taxon>Chloroflexota</taxon>
        <taxon>Ktedonobacteria</taxon>
        <taxon>Ktedonobacterales</taxon>
        <taxon>Dictyobacteraceae</taxon>
        <taxon>Dictyobacter</taxon>
    </lineage>
</organism>
<evidence type="ECO:0000256" key="1">
    <source>
        <dbReference type="ARBA" id="ARBA00004418"/>
    </source>
</evidence>
<sequence length="353" mass="37541">MKIRKKQLCLLFGIILILVLSSCGSDASSSSNKSSTGGGGTTGAKTHLSIMVGGLSKQIYLPNMLTKQLGYFDQEGLDVTLIDEASGQSSEDSVLAGQVDAGSGSYNHTIELQAAGKQMECVVQLDIAPGEAEMVSAKEAGSIKSVKDLKGKNLGVTELGSGTQTLTIALLHNVGIAQSEAHFLPVGAGDTFIAAMQQGRIDAGMTTEPTISRLLSSGVGKVLTDLRTPQSTQTALNGSYPFICLFMKNDYVNSHKDVTQKLVNAYVKTLKWIHTHSAEEIADKMPTDYYAGNKTLYVTALKSQLAIFSPDGNMPSDGPQSVYNIEKETNQAVQGKQIDLKGTFTNEFTSKAN</sequence>
<dbReference type="PANTHER" id="PTHR30024">
    <property type="entry name" value="ALIPHATIC SULFONATES-BINDING PROTEIN-RELATED"/>
    <property type="match status" value="1"/>
</dbReference>
<comment type="caution">
    <text evidence="6">The sequence shown here is derived from an EMBL/GenBank/DDBJ whole genome shotgun (WGS) entry which is preliminary data.</text>
</comment>
<reference evidence="7" key="1">
    <citation type="submission" date="2018-12" db="EMBL/GenBank/DDBJ databases">
        <title>Tengunoibacter tsumagoiensis gen. nov., sp. nov., Dictyobacter kobayashii sp. nov., D. alpinus sp. nov., and D. joshuensis sp. nov. and description of Dictyobacteraceae fam. nov. within the order Ktedonobacterales isolated from Tengu-no-mugimeshi.</title>
        <authorList>
            <person name="Wang C.M."/>
            <person name="Zheng Y."/>
            <person name="Sakai Y."/>
            <person name="Toyoda A."/>
            <person name="Minakuchi Y."/>
            <person name="Abe K."/>
            <person name="Yokota A."/>
            <person name="Yabe S."/>
        </authorList>
    </citation>
    <scope>NUCLEOTIDE SEQUENCE [LARGE SCALE GENOMIC DNA]</scope>
    <source>
        <strain evidence="7">S-27</strain>
    </source>
</reference>
<dbReference type="InterPro" id="IPR015168">
    <property type="entry name" value="SsuA/THI5"/>
</dbReference>
<protein>
    <submittedName>
        <fullName evidence="6">ABC transporter substrate-binding protein</fullName>
    </submittedName>
</protein>
<evidence type="ECO:0000256" key="4">
    <source>
        <dbReference type="SAM" id="SignalP"/>
    </source>
</evidence>
<keyword evidence="3 4" id="KW-0732">Signal</keyword>
<comment type="subcellular location">
    <subcellularLocation>
        <location evidence="1">Periplasm</location>
    </subcellularLocation>
</comment>
<evidence type="ECO:0000313" key="6">
    <source>
        <dbReference type="EMBL" id="GCE09765.1"/>
    </source>
</evidence>
<dbReference type="PANTHER" id="PTHR30024:SF47">
    <property type="entry name" value="TAURINE-BINDING PERIPLASMIC PROTEIN"/>
    <property type="match status" value="1"/>
</dbReference>
<gene>
    <name evidence="6" type="ORF">KDAU_70940</name>
</gene>
<proteinExistence type="inferred from homology"/>
<evidence type="ECO:0000256" key="3">
    <source>
        <dbReference type="ARBA" id="ARBA00022729"/>
    </source>
</evidence>
<dbReference type="RefSeq" id="WP_126602485.1">
    <property type="nucleotide sequence ID" value="NZ_BIFQ01000002.1"/>
</dbReference>
<dbReference type="PROSITE" id="PS51257">
    <property type="entry name" value="PROKAR_LIPOPROTEIN"/>
    <property type="match status" value="1"/>
</dbReference>
<dbReference type="Pfam" id="PF09084">
    <property type="entry name" value="NMT1"/>
    <property type="match status" value="1"/>
</dbReference>
<dbReference type="GO" id="GO:0042597">
    <property type="term" value="C:periplasmic space"/>
    <property type="evidence" value="ECO:0007669"/>
    <property type="project" value="UniProtKB-SubCell"/>
</dbReference>